<evidence type="ECO:0000313" key="1">
    <source>
        <dbReference type="EMBL" id="GBH22002.1"/>
    </source>
</evidence>
<proteinExistence type="predicted"/>
<dbReference type="AlphaFoldDB" id="A0A2V0RKF7"/>
<sequence length="126" mass="13605">MEPVYTNGTTEYAFSSDEFPLLNEGYNSLYTFSDATTYYYVRVSKSPIDFLSPVRVAFFLDGRCYVSTNLNPAGGAVALPLGVTDIGLFYEGDPALVIQSLVPGPSLLVASYGGFLSPRSGYVSQV</sequence>
<comment type="caution">
    <text evidence="1">The sequence shown here is derived from an EMBL/GenBank/DDBJ whole genome shotgun (WGS) entry which is preliminary data.</text>
</comment>
<dbReference type="EMBL" id="BDQA01000523">
    <property type="protein sequence ID" value="GBH22002.1"/>
    <property type="molecule type" value="Genomic_RNA"/>
</dbReference>
<name>A0A2V0RKF7_9ZZZZ</name>
<protein>
    <submittedName>
        <fullName evidence="1">Uncharacterized protein</fullName>
    </submittedName>
</protein>
<reference evidence="1" key="1">
    <citation type="submission" date="2017-04" db="EMBL/GenBank/DDBJ databases">
        <title>Unveiling RNA virosphere associated with marine microorganisms.</title>
        <authorList>
            <person name="Urayama S."/>
            <person name="Takaki Y."/>
            <person name="Nishi S."/>
            <person name="Yoshida Y."/>
            <person name="Deguchi S."/>
            <person name="Takai K."/>
            <person name="Nunoura T."/>
        </authorList>
    </citation>
    <scope>NUCLEOTIDE SEQUENCE</scope>
</reference>
<organism evidence="1">
    <name type="scientific">viral metagenome</name>
    <dbReference type="NCBI Taxonomy" id="1070528"/>
    <lineage>
        <taxon>unclassified sequences</taxon>
        <taxon>metagenomes</taxon>
        <taxon>organismal metagenomes</taxon>
    </lineage>
</organism>
<accession>A0A2V0RKF7</accession>